<feature type="transmembrane region" description="Helical" evidence="1">
    <location>
        <begin position="122"/>
        <end position="141"/>
    </location>
</feature>
<proteinExistence type="predicted"/>
<evidence type="ECO:0000313" key="3">
    <source>
        <dbReference type="Proteomes" id="UP000316612"/>
    </source>
</evidence>
<gene>
    <name evidence="2" type="ORF">AUR04nite_13710</name>
</gene>
<evidence type="ECO:0008006" key="4">
    <source>
        <dbReference type="Google" id="ProtNLM"/>
    </source>
</evidence>
<dbReference type="AlphaFoldDB" id="A0A4Y4DKK3"/>
<dbReference type="RefSeq" id="WP_141363317.1">
    <property type="nucleotide sequence ID" value="NZ_BAAAJL010000003.1"/>
</dbReference>
<keyword evidence="3" id="KW-1185">Reference proteome</keyword>
<comment type="caution">
    <text evidence="2">The sequence shown here is derived from an EMBL/GenBank/DDBJ whole genome shotgun (WGS) entry which is preliminary data.</text>
</comment>
<keyword evidence="1" id="KW-0812">Transmembrane</keyword>
<reference evidence="2 3" key="1">
    <citation type="submission" date="2019-06" db="EMBL/GenBank/DDBJ databases">
        <title>Whole genome shotgun sequence of Glutamicibacter uratoxydans NBRC 15515.</title>
        <authorList>
            <person name="Hosoyama A."/>
            <person name="Uohara A."/>
            <person name="Ohji S."/>
            <person name="Ichikawa N."/>
        </authorList>
    </citation>
    <scope>NUCLEOTIDE SEQUENCE [LARGE SCALE GENOMIC DNA]</scope>
    <source>
        <strain evidence="2 3">NBRC 15515</strain>
    </source>
</reference>
<organism evidence="2 3">
    <name type="scientific">Glutamicibacter uratoxydans</name>
    <name type="common">Arthrobacter uratoxydans</name>
    <dbReference type="NCBI Taxonomy" id="43667"/>
    <lineage>
        <taxon>Bacteria</taxon>
        <taxon>Bacillati</taxon>
        <taxon>Actinomycetota</taxon>
        <taxon>Actinomycetes</taxon>
        <taxon>Micrococcales</taxon>
        <taxon>Micrococcaceae</taxon>
        <taxon>Glutamicibacter</taxon>
    </lineage>
</organism>
<accession>A0A4Y4DKK3</accession>
<dbReference type="Proteomes" id="UP000316612">
    <property type="component" value="Unassembled WGS sequence"/>
</dbReference>
<evidence type="ECO:0000313" key="2">
    <source>
        <dbReference type="EMBL" id="GED05839.1"/>
    </source>
</evidence>
<dbReference type="EMBL" id="BJNY01000007">
    <property type="protein sequence ID" value="GED05839.1"/>
    <property type="molecule type" value="Genomic_DNA"/>
</dbReference>
<name>A0A4Y4DKK3_GLUUR</name>
<dbReference type="OrthoDB" id="10013541at2"/>
<sequence length="151" mass="16168">MKAESAKEPTRRPGTGPVARIFLGLLGIGALFVAISCAGVVFSSLAAPQQAYQATVTAQSSDAALGRCVKPRKYTVDYVDQQQLITESFPLCATGGELQIGQQVELWRGASGHLITTPPQSIAWMTSAFGLLSLGLSYFCLRAAFRRTRKT</sequence>
<feature type="transmembrane region" description="Helical" evidence="1">
    <location>
        <begin position="21"/>
        <end position="42"/>
    </location>
</feature>
<keyword evidence="1" id="KW-1133">Transmembrane helix</keyword>
<keyword evidence="1" id="KW-0472">Membrane</keyword>
<protein>
    <recommendedName>
        <fullName evidence="4">DUF3592 domain-containing protein</fullName>
    </recommendedName>
</protein>
<evidence type="ECO:0000256" key="1">
    <source>
        <dbReference type="SAM" id="Phobius"/>
    </source>
</evidence>